<keyword evidence="1" id="KW-0328">Glycosyltransferase</keyword>
<feature type="domain" description="Glycosyltransferase 2-like" evidence="3">
    <location>
        <begin position="11"/>
        <end position="144"/>
    </location>
</feature>
<dbReference type="CDD" id="cd00761">
    <property type="entry name" value="Glyco_tranf_GTA_type"/>
    <property type="match status" value="1"/>
</dbReference>
<evidence type="ECO:0000313" key="4">
    <source>
        <dbReference type="EMBL" id="KAA4539644.1"/>
    </source>
</evidence>
<organism evidence="4 5">
    <name type="scientific">Bacteroides ovatus</name>
    <dbReference type="NCBI Taxonomy" id="28116"/>
    <lineage>
        <taxon>Bacteria</taxon>
        <taxon>Pseudomonadati</taxon>
        <taxon>Bacteroidota</taxon>
        <taxon>Bacteroidia</taxon>
        <taxon>Bacteroidales</taxon>
        <taxon>Bacteroidaceae</taxon>
        <taxon>Bacteroides</taxon>
    </lineage>
</organism>
<reference evidence="4 5" key="1">
    <citation type="journal article" date="2019" name="Nat. Med.">
        <title>A library of human gut bacterial isolates paired with longitudinal multiomics data enables mechanistic microbiome research.</title>
        <authorList>
            <person name="Poyet M."/>
            <person name="Groussin M."/>
            <person name="Gibbons S.M."/>
            <person name="Avila-Pacheco J."/>
            <person name="Jiang X."/>
            <person name="Kearney S.M."/>
            <person name="Perrotta A.R."/>
            <person name="Berdy B."/>
            <person name="Zhao S."/>
            <person name="Lieberman T.D."/>
            <person name="Swanson P.K."/>
            <person name="Smith M."/>
            <person name="Roesemann S."/>
            <person name="Alexander J.E."/>
            <person name="Rich S.A."/>
            <person name="Livny J."/>
            <person name="Vlamakis H."/>
            <person name="Clish C."/>
            <person name="Bullock K."/>
            <person name="Deik A."/>
            <person name="Scott J."/>
            <person name="Pierce K.A."/>
            <person name="Xavier R.J."/>
            <person name="Alm E.J."/>
        </authorList>
    </citation>
    <scope>NUCLEOTIDE SEQUENCE [LARGE SCALE GENOMIC DNA]</scope>
    <source>
        <strain evidence="4 5">BIOML-A41</strain>
    </source>
</reference>
<sequence length="334" mass="38408">MLVNMYKPLVSIIIPVYNAETTLDRCIKSIIIQTYSNFELLLINDGSTDKSADICNYYSKSDSRIININRTNGGASAARNTGLLEAKGEWIIFIDSDDYISETYLSELMCCTTTSEASLVISSPIRSDSGKIKFLRSKLSNEIFCGTQGIKNFLLRGLLIYSEPHSKLFKAEIIRDNSITFNKDVIIGEDAIFIADFLQYAKCIVTTDISGYFYCLTNTSIQKKMYDYSCEFDWFNKLKLSYLKLSHLYGLSINSESFWIVLSPLMNRYLYSVCCNKNISFFQKKKELSKLSYDDFLFYGKGRNYGCLGRISKFILNHHLISLYILLCYIKYFF</sequence>
<comment type="caution">
    <text evidence="4">The sequence shown here is derived from an EMBL/GenBank/DDBJ whole genome shotgun (WGS) entry which is preliminary data.</text>
</comment>
<name>A0A5M5MC42_BACOV</name>
<dbReference type="GO" id="GO:0016758">
    <property type="term" value="F:hexosyltransferase activity"/>
    <property type="evidence" value="ECO:0007669"/>
    <property type="project" value="UniProtKB-ARBA"/>
</dbReference>
<evidence type="ECO:0000256" key="2">
    <source>
        <dbReference type="ARBA" id="ARBA00022679"/>
    </source>
</evidence>
<dbReference type="Proteomes" id="UP000478493">
    <property type="component" value="Unassembled WGS sequence"/>
</dbReference>
<proteinExistence type="predicted"/>
<accession>A0A5M5MC42</accession>
<dbReference type="SUPFAM" id="SSF53448">
    <property type="entry name" value="Nucleotide-diphospho-sugar transferases"/>
    <property type="match status" value="1"/>
</dbReference>
<dbReference type="EMBL" id="VWGP01000004">
    <property type="protein sequence ID" value="KAA4539644.1"/>
    <property type="molecule type" value="Genomic_DNA"/>
</dbReference>
<evidence type="ECO:0000313" key="5">
    <source>
        <dbReference type="Proteomes" id="UP000478493"/>
    </source>
</evidence>
<dbReference type="PANTHER" id="PTHR22916">
    <property type="entry name" value="GLYCOSYLTRANSFERASE"/>
    <property type="match status" value="1"/>
</dbReference>
<gene>
    <name evidence="4" type="ORF">F3B85_06495</name>
</gene>
<keyword evidence="2 4" id="KW-0808">Transferase</keyword>
<dbReference type="InterPro" id="IPR001173">
    <property type="entry name" value="Glyco_trans_2-like"/>
</dbReference>
<protein>
    <submittedName>
        <fullName evidence="4">Glycosyltransferase family 2 protein</fullName>
    </submittedName>
</protein>
<evidence type="ECO:0000256" key="1">
    <source>
        <dbReference type="ARBA" id="ARBA00022676"/>
    </source>
</evidence>
<evidence type="ECO:0000259" key="3">
    <source>
        <dbReference type="Pfam" id="PF00535"/>
    </source>
</evidence>
<dbReference type="PANTHER" id="PTHR22916:SF51">
    <property type="entry name" value="GLYCOSYLTRANSFERASE EPSH-RELATED"/>
    <property type="match status" value="1"/>
</dbReference>
<dbReference type="Pfam" id="PF00535">
    <property type="entry name" value="Glycos_transf_2"/>
    <property type="match status" value="1"/>
</dbReference>
<dbReference type="AlphaFoldDB" id="A0A5M5MC42"/>
<dbReference type="InterPro" id="IPR029044">
    <property type="entry name" value="Nucleotide-diphossugar_trans"/>
</dbReference>
<dbReference type="Gene3D" id="3.90.550.10">
    <property type="entry name" value="Spore Coat Polysaccharide Biosynthesis Protein SpsA, Chain A"/>
    <property type="match status" value="1"/>
</dbReference>